<protein>
    <submittedName>
        <fullName evidence="2">Uncharacterized protein</fullName>
    </submittedName>
</protein>
<evidence type="ECO:0000256" key="1">
    <source>
        <dbReference type="SAM" id="MobiDB-lite"/>
    </source>
</evidence>
<dbReference type="Proteomes" id="UP001604277">
    <property type="component" value="Unassembled WGS sequence"/>
</dbReference>
<organism evidence="2 3">
    <name type="scientific">Forsythia ovata</name>
    <dbReference type="NCBI Taxonomy" id="205694"/>
    <lineage>
        <taxon>Eukaryota</taxon>
        <taxon>Viridiplantae</taxon>
        <taxon>Streptophyta</taxon>
        <taxon>Embryophyta</taxon>
        <taxon>Tracheophyta</taxon>
        <taxon>Spermatophyta</taxon>
        <taxon>Magnoliopsida</taxon>
        <taxon>eudicotyledons</taxon>
        <taxon>Gunneridae</taxon>
        <taxon>Pentapetalae</taxon>
        <taxon>asterids</taxon>
        <taxon>lamiids</taxon>
        <taxon>Lamiales</taxon>
        <taxon>Oleaceae</taxon>
        <taxon>Forsythieae</taxon>
        <taxon>Forsythia</taxon>
    </lineage>
</organism>
<accession>A0ABD1W673</accession>
<feature type="region of interest" description="Disordered" evidence="1">
    <location>
        <begin position="1"/>
        <end position="70"/>
    </location>
</feature>
<dbReference type="AlphaFoldDB" id="A0ABD1W673"/>
<proteinExistence type="predicted"/>
<comment type="caution">
    <text evidence="2">The sequence shown here is derived from an EMBL/GenBank/DDBJ whole genome shotgun (WGS) entry which is preliminary data.</text>
</comment>
<keyword evidence="3" id="KW-1185">Reference proteome</keyword>
<name>A0ABD1W673_9LAMI</name>
<evidence type="ECO:0000313" key="3">
    <source>
        <dbReference type="Proteomes" id="UP001604277"/>
    </source>
</evidence>
<evidence type="ECO:0000313" key="2">
    <source>
        <dbReference type="EMBL" id="KAL2545149.1"/>
    </source>
</evidence>
<dbReference type="EMBL" id="JBFOLJ010000004">
    <property type="protein sequence ID" value="KAL2545149.1"/>
    <property type="molecule type" value="Genomic_DNA"/>
</dbReference>
<gene>
    <name evidence="2" type="ORF">Fot_14382</name>
</gene>
<reference evidence="3" key="1">
    <citation type="submission" date="2024-07" db="EMBL/GenBank/DDBJ databases">
        <title>Two chromosome-level genome assemblies of Korean endemic species Abeliophyllum distichum and Forsythia ovata (Oleaceae).</title>
        <authorList>
            <person name="Jang H."/>
        </authorList>
    </citation>
    <scope>NUCLEOTIDE SEQUENCE [LARGE SCALE GENOMIC DNA]</scope>
</reference>
<sequence>MGKKQKGSASGLKSAAGQEAKETRTANQSTGSGSFPKLRILSEAKSPSVSQTLGDTDTESEHSAGKTQSSVLVAERKDVLEPKAPWVSLFTHNRKQEECLMLPSFKDLPDDLIFTE</sequence>
<feature type="compositionally biased region" description="Polar residues" evidence="1">
    <location>
        <begin position="45"/>
        <end position="55"/>
    </location>
</feature>